<evidence type="ECO:0000313" key="1">
    <source>
        <dbReference type="EMBL" id="QPC42292.1"/>
    </source>
</evidence>
<dbReference type="KEGG" id="kmn:HW532_05990"/>
<evidence type="ECO:0000313" key="2">
    <source>
        <dbReference type="Proteomes" id="UP000593594"/>
    </source>
</evidence>
<gene>
    <name evidence="1" type="ORF">HW532_05990</name>
</gene>
<protein>
    <submittedName>
        <fullName evidence="1">Uncharacterized protein</fullName>
    </submittedName>
</protein>
<proteinExistence type="predicted"/>
<dbReference type="Proteomes" id="UP000593594">
    <property type="component" value="Chromosome"/>
</dbReference>
<accession>A0A7S8C2U7</accession>
<organism evidence="1 2">
    <name type="scientific">Kaustia mangrovi</name>
    <dbReference type="NCBI Taxonomy" id="2593653"/>
    <lineage>
        <taxon>Bacteria</taxon>
        <taxon>Pseudomonadati</taxon>
        <taxon>Pseudomonadota</taxon>
        <taxon>Alphaproteobacteria</taxon>
        <taxon>Hyphomicrobiales</taxon>
        <taxon>Parvibaculaceae</taxon>
        <taxon>Kaustia</taxon>
    </lineage>
</organism>
<reference evidence="1 2" key="1">
    <citation type="submission" date="2020-06" db="EMBL/GenBank/DDBJ databases">
        <title>Genome sequence of 2 isolates from Red Sea Mangroves.</title>
        <authorList>
            <person name="Sefrji F."/>
            <person name="Michoud G."/>
            <person name="Merlino G."/>
            <person name="Daffonchio D."/>
        </authorList>
    </citation>
    <scope>NUCLEOTIDE SEQUENCE [LARGE SCALE GENOMIC DNA]</scope>
    <source>
        <strain evidence="1 2">R1DC25</strain>
    </source>
</reference>
<dbReference type="AlphaFoldDB" id="A0A7S8C2U7"/>
<dbReference type="RefSeq" id="WP_213163524.1">
    <property type="nucleotide sequence ID" value="NZ_CP058214.1"/>
</dbReference>
<name>A0A7S8C2U7_9HYPH</name>
<dbReference type="EMBL" id="CP058214">
    <property type="protein sequence ID" value="QPC42292.1"/>
    <property type="molecule type" value="Genomic_DNA"/>
</dbReference>
<keyword evidence="2" id="KW-1185">Reference proteome</keyword>
<sequence length="175" mass="18661">MMTHALSKSARVNRDGGFGDRFWYWRGRSGRPYIHSIYAADACPPVPGAVYIAVRRDAAGRRVPLAAGRLPAFCGLGAAILPGAVHALGRIDEIHVHLLADDEAEARSVLDDLRAALGAEVTDPVRPMARDVPTPCRKRATRPANRVDRDTQLSLWPSAGEAATGEGACAAPSLC</sequence>